<dbReference type="PANTHER" id="PTHR38011:SF12">
    <property type="entry name" value="BIFUNCTIONAL DEAMINASE-REDUCTASE DOMAIN PROTEIN"/>
    <property type="match status" value="1"/>
</dbReference>
<gene>
    <name evidence="2" type="ORF">BN4615_P1115</name>
</gene>
<accession>A0A1M4DYF4</accession>
<dbReference type="InterPro" id="IPR002734">
    <property type="entry name" value="RibDG_C"/>
</dbReference>
<organism evidence="2">
    <name type="scientific">Nonomuraea gerenzanensis</name>
    <dbReference type="NCBI Taxonomy" id="93944"/>
    <lineage>
        <taxon>Bacteria</taxon>
        <taxon>Bacillati</taxon>
        <taxon>Actinomycetota</taxon>
        <taxon>Actinomycetes</taxon>
        <taxon>Streptosporangiales</taxon>
        <taxon>Streptosporangiaceae</taxon>
        <taxon>Nonomuraea</taxon>
    </lineage>
</organism>
<keyword evidence="2" id="KW-0560">Oxidoreductase</keyword>
<dbReference type="GO" id="GO:0004146">
    <property type="term" value="F:dihydrofolate reductase activity"/>
    <property type="evidence" value="ECO:0007669"/>
    <property type="project" value="UniProtKB-EC"/>
</dbReference>
<feature type="domain" description="Bacterial bifunctional deaminase-reductase C-terminal" evidence="1">
    <location>
        <begin position="3"/>
        <end position="175"/>
    </location>
</feature>
<dbReference type="GO" id="GO:0008703">
    <property type="term" value="F:5-amino-6-(5-phosphoribosylamino)uracil reductase activity"/>
    <property type="evidence" value="ECO:0007669"/>
    <property type="project" value="InterPro"/>
</dbReference>
<dbReference type="InterPro" id="IPR050765">
    <property type="entry name" value="Riboflavin_Biosynth_HTPR"/>
</dbReference>
<name>A0A1M4DYF4_9ACTN</name>
<proteinExistence type="predicted"/>
<reference evidence="2" key="1">
    <citation type="submission" date="2016-04" db="EMBL/GenBank/DDBJ databases">
        <authorList>
            <person name="Evans L.H."/>
            <person name="Alamgir A."/>
            <person name="Owens N."/>
            <person name="Weber N.D."/>
            <person name="Virtaneva K."/>
            <person name="Barbian K."/>
            <person name="Babar A."/>
            <person name="Rosenke K."/>
        </authorList>
    </citation>
    <scope>NUCLEOTIDE SEQUENCE</scope>
    <source>
        <strain evidence="2">Nono1</strain>
    </source>
</reference>
<dbReference type="SUPFAM" id="SSF53597">
    <property type="entry name" value="Dihydrofolate reductase-like"/>
    <property type="match status" value="1"/>
</dbReference>
<dbReference type="Pfam" id="PF01872">
    <property type="entry name" value="RibD_C"/>
    <property type="match status" value="1"/>
</dbReference>
<dbReference type="PANTHER" id="PTHR38011">
    <property type="entry name" value="DIHYDROFOLATE REDUCTASE FAMILY PROTEIN (AFU_ORTHOLOGUE AFUA_8G06820)"/>
    <property type="match status" value="1"/>
</dbReference>
<dbReference type="AlphaFoldDB" id="A0A1M4DYF4"/>
<dbReference type="GO" id="GO:0009231">
    <property type="term" value="P:riboflavin biosynthetic process"/>
    <property type="evidence" value="ECO:0007669"/>
    <property type="project" value="InterPro"/>
</dbReference>
<dbReference type="RefSeq" id="WP_225270959.1">
    <property type="nucleotide sequence ID" value="NZ_CP084058.1"/>
</dbReference>
<sequence>MSKVTCDMAMSVDGFVAGPNQSLDKPFGDGVGDRLHQWMFDEPEQHATVIENVTAAGAFIMGRNMFTPGRGSWDLNWNGYWGDEPPYHAPVFVLTHHPREPLPMQGGTTFYFVTDGIESALAQAREAAGERDVAIAGGAATVNQYLAAGLIDELRLHIAPVILGRGERLLHNVGDITLEPIGTPTGTSLVSHLTYRVVR</sequence>
<dbReference type="EMBL" id="LT559118">
    <property type="protein sequence ID" value="SBO91601.1"/>
    <property type="molecule type" value="Genomic_DNA"/>
</dbReference>
<dbReference type="Gene3D" id="3.40.430.10">
    <property type="entry name" value="Dihydrofolate Reductase, subunit A"/>
    <property type="match status" value="1"/>
</dbReference>
<evidence type="ECO:0000259" key="1">
    <source>
        <dbReference type="Pfam" id="PF01872"/>
    </source>
</evidence>
<dbReference type="InterPro" id="IPR024072">
    <property type="entry name" value="DHFR-like_dom_sf"/>
</dbReference>
<dbReference type="EC" id="1.5.1.3" evidence="2"/>
<evidence type="ECO:0000313" key="2">
    <source>
        <dbReference type="EMBL" id="SBO91601.1"/>
    </source>
</evidence>
<protein>
    <submittedName>
        <fullName evidence="2">Dihydrofolate reductase</fullName>
        <ecNumber evidence="2">1.5.1.3</ecNumber>
    </submittedName>
</protein>